<keyword evidence="2" id="KW-0238">DNA-binding</keyword>
<comment type="caution">
    <text evidence="2">The sequence shown here is derived from an EMBL/GenBank/DDBJ whole genome shotgun (WGS) entry which is preliminary data.</text>
</comment>
<evidence type="ECO:0000313" key="2">
    <source>
        <dbReference type="EMBL" id="MBD2865157.1"/>
    </source>
</evidence>
<accession>A0A927H2E2</accession>
<dbReference type="Gene3D" id="2.40.50.1020">
    <property type="entry name" value="LytTr DNA-binding domain"/>
    <property type="match status" value="1"/>
</dbReference>
<evidence type="ECO:0000259" key="1">
    <source>
        <dbReference type="SMART" id="SM00850"/>
    </source>
</evidence>
<reference evidence="2" key="1">
    <citation type="submission" date="2020-09" db="EMBL/GenBank/DDBJ databases">
        <title>A novel bacterium of genus Paenibacillus, isolated from South China Sea.</title>
        <authorList>
            <person name="Huang H."/>
            <person name="Mo K."/>
            <person name="Hu Y."/>
        </authorList>
    </citation>
    <scope>NUCLEOTIDE SEQUENCE</scope>
    <source>
        <strain evidence="2">IB182363</strain>
    </source>
</reference>
<dbReference type="GO" id="GO:0003677">
    <property type="term" value="F:DNA binding"/>
    <property type="evidence" value="ECO:0007669"/>
    <property type="project" value="UniProtKB-KW"/>
</dbReference>
<dbReference type="Proteomes" id="UP000639396">
    <property type="component" value="Unassembled WGS sequence"/>
</dbReference>
<sequence length="130" mass="15333">MHFPVTRDPKNNDEIVWLDISQVVSIQTWERSVIFHTLDGEYYPVLPKISTLEKHLDHFGFRRLDRTNLVHLCKIQSFDEERSVVFFEEPITPGSKYSTVSHGERRLVKKELANWKQLGIKRKQKQQEGG</sequence>
<organism evidence="2 3">
    <name type="scientific">Paenibacillus oceani</name>
    <dbReference type="NCBI Taxonomy" id="2772510"/>
    <lineage>
        <taxon>Bacteria</taxon>
        <taxon>Bacillati</taxon>
        <taxon>Bacillota</taxon>
        <taxon>Bacilli</taxon>
        <taxon>Bacillales</taxon>
        <taxon>Paenibacillaceae</taxon>
        <taxon>Paenibacillus</taxon>
    </lineage>
</organism>
<keyword evidence="3" id="KW-1185">Reference proteome</keyword>
<dbReference type="EMBL" id="JACXJA010000038">
    <property type="protein sequence ID" value="MBD2865157.1"/>
    <property type="molecule type" value="Genomic_DNA"/>
</dbReference>
<protein>
    <submittedName>
        <fullName evidence="2">LytTR family transcriptional regulator DNA-binding domain-containing protein</fullName>
    </submittedName>
</protein>
<proteinExistence type="predicted"/>
<dbReference type="SMART" id="SM00850">
    <property type="entry name" value="LytTR"/>
    <property type="match status" value="1"/>
</dbReference>
<dbReference type="AlphaFoldDB" id="A0A927H2E2"/>
<feature type="domain" description="HTH LytTR-type" evidence="1">
    <location>
        <begin position="13"/>
        <end position="113"/>
    </location>
</feature>
<dbReference type="RefSeq" id="WP_190930778.1">
    <property type="nucleotide sequence ID" value="NZ_JACXJA010000038.1"/>
</dbReference>
<dbReference type="InterPro" id="IPR007492">
    <property type="entry name" value="LytTR_DNA-bd_dom"/>
</dbReference>
<gene>
    <name evidence="2" type="ORF">IDH45_24555</name>
</gene>
<dbReference type="Pfam" id="PF04397">
    <property type="entry name" value="LytTR"/>
    <property type="match status" value="1"/>
</dbReference>
<name>A0A927H2E2_9BACL</name>
<evidence type="ECO:0000313" key="3">
    <source>
        <dbReference type="Proteomes" id="UP000639396"/>
    </source>
</evidence>